<accession>A0ACC2W7D6</accession>
<sequence>MSVGPSVRSEASTTGLEAALNIDTLFPSISHGSLNPGLGRGPVQMRAGQIPRGCPVVSTMMDVKRQKGDAPETQASEFPSAVSSSAVHSAPGPPHLPTGLQ</sequence>
<evidence type="ECO:0000313" key="1">
    <source>
        <dbReference type="EMBL" id="KAJ9107104.1"/>
    </source>
</evidence>
<dbReference type="Proteomes" id="UP001230649">
    <property type="component" value="Unassembled WGS sequence"/>
</dbReference>
<dbReference type="EMBL" id="JASBWS010000038">
    <property type="protein sequence ID" value="KAJ9107104.1"/>
    <property type="molecule type" value="Genomic_DNA"/>
</dbReference>
<comment type="caution">
    <text evidence="1">The sequence shown here is derived from an EMBL/GenBank/DDBJ whole genome shotgun (WGS) entry which is preliminary data.</text>
</comment>
<proteinExistence type="predicted"/>
<name>A0ACC2W7D6_9TREE</name>
<organism evidence="1 2">
    <name type="scientific">Naganishia adeliensis</name>
    <dbReference type="NCBI Taxonomy" id="92952"/>
    <lineage>
        <taxon>Eukaryota</taxon>
        <taxon>Fungi</taxon>
        <taxon>Dikarya</taxon>
        <taxon>Basidiomycota</taxon>
        <taxon>Agaricomycotina</taxon>
        <taxon>Tremellomycetes</taxon>
        <taxon>Filobasidiales</taxon>
        <taxon>Filobasidiaceae</taxon>
        <taxon>Naganishia</taxon>
    </lineage>
</organism>
<gene>
    <name evidence="1" type="ORF">QFC20_003829</name>
</gene>
<evidence type="ECO:0000313" key="2">
    <source>
        <dbReference type="Proteomes" id="UP001230649"/>
    </source>
</evidence>
<reference evidence="1" key="1">
    <citation type="submission" date="2023-04" db="EMBL/GenBank/DDBJ databases">
        <title>Draft Genome sequencing of Naganishia species isolated from polar environments using Oxford Nanopore Technology.</title>
        <authorList>
            <person name="Leo P."/>
            <person name="Venkateswaran K."/>
        </authorList>
    </citation>
    <scope>NUCLEOTIDE SEQUENCE</scope>
    <source>
        <strain evidence="1">MNA-CCFEE 5262</strain>
    </source>
</reference>
<keyword evidence="2" id="KW-1185">Reference proteome</keyword>
<protein>
    <submittedName>
        <fullName evidence="1">Uncharacterized protein</fullName>
    </submittedName>
</protein>